<reference evidence="2 3" key="1">
    <citation type="submission" date="2014-06" db="EMBL/GenBank/DDBJ databases">
        <title>Draft genome sequence of Paenibacillus sp. MSt1.</title>
        <authorList>
            <person name="Aw Y.K."/>
            <person name="Ong K.S."/>
            <person name="Gan H.M."/>
            <person name="Lee S.M."/>
        </authorList>
    </citation>
    <scope>NUCLEOTIDE SEQUENCE [LARGE SCALE GENOMIC DNA]</scope>
    <source>
        <strain evidence="2 3">MSt1</strain>
    </source>
</reference>
<dbReference type="AlphaFoldDB" id="A0A081P1G9"/>
<sequence>MWKVAGVLVASFLLCLSDTVRLWRQKLFKELTVFLVLAGVASALCIATVLDIELSSPLEALRFVYEPVDKWIVKLLKSFSSS</sequence>
<dbReference type="Proteomes" id="UP000028123">
    <property type="component" value="Unassembled WGS sequence"/>
</dbReference>
<gene>
    <name evidence="2" type="ORF">ET33_09725</name>
</gene>
<dbReference type="EMBL" id="JNVM01000016">
    <property type="protein sequence ID" value="KEQ24542.1"/>
    <property type="molecule type" value="Genomic_DNA"/>
</dbReference>
<protein>
    <submittedName>
        <fullName evidence="2">Uncharacterized protein</fullName>
    </submittedName>
</protein>
<name>A0A081P1G9_9BACL</name>
<evidence type="ECO:0000313" key="3">
    <source>
        <dbReference type="Proteomes" id="UP000028123"/>
    </source>
</evidence>
<dbReference type="OrthoDB" id="2440830at2"/>
<accession>A0A081P1G9</accession>
<comment type="caution">
    <text evidence="2">The sequence shown here is derived from an EMBL/GenBank/DDBJ whole genome shotgun (WGS) entry which is preliminary data.</text>
</comment>
<keyword evidence="1" id="KW-1133">Transmembrane helix</keyword>
<organism evidence="2 3">
    <name type="scientific">Paenibacillus tyrfis</name>
    <dbReference type="NCBI Taxonomy" id="1501230"/>
    <lineage>
        <taxon>Bacteria</taxon>
        <taxon>Bacillati</taxon>
        <taxon>Bacillota</taxon>
        <taxon>Bacilli</taxon>
        <taxon>Bacillales</taxon>
        <taxon>Paenibacillaceae</taxon>
        <taxon>Paenibacillus</taxon>
    </lineage>
</organism>
<keyword evidence="1" id="KW-0472">Membrane</keyword>
<evidence type="ECO:0000256" key="1">
    <source>
        <dbReference type="SAM" id="Phobius"/>
    </source>
</evidence>
<keyword evidence="1" id="KW-0812">Transmembrane</keyword>
<proteinExistence type="predicted"/>
<evidence type="ECO:0000313" key="2">
    <source>
        <dbReference type="EMBL" id="KEQ24542.1"/>
    </source>
</evidence>
<keyword evidence="3" id="KW-1185">Reference proteome</keyword>
<feature type="transmembrane region" description="Helical" evidence="1">
    <location>
        <begin position="33"/>
        <end position="52"/>
    </location>
</feature>
<dbReference type="RefSeq" id="WP_036685923.1">
    <property type="nucleotide sequence ID" value="NZ_FYEP01000011.1"/>
</dbReference>